<evidence type="ECO:0000313" key="2">
    <source>
        <dbReference type="EMBL" id="SIT06783.1"/>
    </source>
</evidence>
<organism evidence="2 4">
    <name type="scientific">Paracoccus saliphilus</name>
    <dbReference type="NCBI Taxonomy" id="405559"/>
    <lineage>
        <taxon>Bacteria</taxon>
        <taxon>Pseudomonadati</taxon>
        <taxon>Pseudomonadota</taxon>
        <taxon>Alphaproteobacteria</taxon>
        <taxon>Rhodobacterales</taxon>
        <taxon>Paracoccaceae</taxon>
        <taxon>Paracoccus</taxon>
    </lineage>
</organism>
<protein>
    <submittedName>
        <fullName evidence="2">Thiamine transport system substrate-binding protein</fullName>
    </submittedName>
</protein>
<dbReference type="AlphaFoldDB" id="A0AA45W766"/>
<proteinExistence type="predicted"/>
<dbReference type="EMBL" id="CP067140">
    <property type="protein sequence ID" value="WCR03885.1"/>
    <property type="molecule type" value="Genomic_DNA"/>
</dbReference>
<dbReference type="PANTHER" id="PTHR42779:SF1">
    <property type="entry name" value="PROTEIN YNJB"/>
    <property type="match status" value="1"/>
</dbReference>
<accession>A0AA45W766</accession>
<gene>
    <name evidence="3" type="ORF">JHX88_03735</name>
    <name evidence="2" type="ORF">SAMN05421772_11578</name>
</gene>
<dbReference type="Gene3D" id="3.40.190.10">
    <property type="entry name" value="Periplasmic binding protein-like II"/>
    <property type="match status" value="1"/>
</dbReference>
<evidence type="ECO:0000313" key="3">
    <source>
        <dbReference type="EMBL" id="WCR03885.1"/>
    </source>
</evidence>
<reference evidence="2 4" key="1">
    <citation type="submission" date="2017-01" db="EMBL/GenBank/DDBJ databases">
        <authorList>
            <person name="Varghese N."/>
            <person name="Submissions S."/>
        </authorList>
    </citation>
    <scope>NUCLEOTIDE SEQUENCE [LARGE SCALE GENOMIC DNA]</scope>
    <source>
        <strain evidence="2 4">DSM 18447</strain>
    </source>
</reference>
<evidence type="ECO:0000313" key="5">
    <source>
        <dbReference type="Proteomes" id="UP001215549"/>
    </source>
</evidence>
<feature type="chain" id="PRO_5041273894" evidence="1">
    <location>
        <begin position="21"/>
        <end position="149"/>
    </location>
</feature>
<keyword evidence="1" id="KW-0732">Signal</keyword>
<evidence type="ECO:0000256" key="1">
    <source>
        <dbReference type="SAM" id="SignalP"/>
    </source>
</evidence>
<reference evidence="3 5" key="2">
    <citation type="submission" date="2021-01" db="EMBL/GenBank/DDBJ databases">
        <title>Biogeographic distribution of Paracoccus.</title>
        <authorList>
            <person name="Hollensteiner J."/>
            <person name="Leineberger J."/>
            <person name="Brinkhoff T."/>
            <person name="Daniel R."/>
        </authorList>
    </citation>
    <scope>NUCLEOTIDE SEQUENCE [LARGE SCALE GENOMIC DNA]</scope>
    <source>
        <strain evidence="3 5">DSM 18447</strain>
    </source>
</reference>
<sequence length="149" mass="16226">MRLTAPAAILATISAFPTLADDWQDTLDAARGQTVYWNAWGGDERTNAFISWVNEEVSKRYDVSVRQVKLTDTAEAVTRVISEKAAGKDQDGSVDLIWLNGPNFLAMKEQGLLHGPFVADLPNARYLVLSPGSANSVDFTVPVEGMESP</sequence>
<name>A0AA45W766_9RHOB</name>
<dbReference type="EMBL" id="FTOU01000015">
    <property type="protein sequence ID" value="SIT06783.1"/>
    <property type="molecule type" value="Genomic_DNA"/>
</dbReference>
<keyword evidence="5" id="KW-1185">Reference proteome</keyword>
<dbReference type="RefSeq" id="WP_076527609.1">
    <property type="nucleotide sequence ID" value="NZ_CP067140.1"/>
</dbReference>
<dbReference type="PANTHER" id="PTHR42779">
    <property type="entry name" value="PROTEIN YNJB"/>
    <property type="match status" value="1"/>
</dbReference>
<evidence type="ECO:0000313" key="4">
    <source>
        <dbReference type="Proteomes" id="UP000186216"/>
    </source>
</evidence>
<dbReference type="Proteomes" id="UP000186216">
    <property type="component" value="Unassembled WGS sequence"/>
</dbReference>
<dbReference type="SUPFAM" id="SSF53850">
    <property type="entry name" value="Periplasmic binding protein-like II"/>
    <property type="match status" value="1"/>
</dbReference>
<feature type="signal peptide" evidence="1">
    <location>
        <begin position="1"/>
        <end position="20"/>
    </location>
</feature>
<dbReference type="Proteomes" id="UP001215549">
    <property type="component" value="Chromosome"/>
</dbReference>